<accession>A0AAW1MMN9</accession>
<dbReference type="PANTHER" id="PTHR32278:SF111">
    <property type="entry name" value="F-BOX PROTEIN PP2-B12-RELATED"/>
    <property type="match status" value="1"/>
</dbReference>
<dbReference type="EMBL" id="JBDFQZ010000002">
    <property type="protein sequence ID" value="KAK9747916.1"/>
    <property type="molecule type" value="Genomic_DNA"/>
</dbReference>
<dbReference type="PANTHER" id="PTHR32278">
    <property type="entry name" value="F-BOX DOMAIN-CONTAINING PROTEIN"/>
    <property type="match status" value="1"/>
</dbReference>
<dbReference type="InterPro" id="IPR036047">
    <property type="entry name" value="F-box-like_dom_sf"/>
</dbReference>
<gene>
    <name evidence="1" type="ORF">RND81_02G023000</name>
</gene>
<dbReference type="InterPro" id="IPR025886">
    <property type="entry name" value="PP2-like"/>
</dbReference>
<dbReference type="AlphaFoldDB" id="A0AAW1MMN9"/>
<evidence type="ECO:0000313" key="1">
    <source>
        <dbReference type="EMBL" id="KAK9747916.1"/>
    </source>
</evidence>
<reference evidence="1" key="1">
    <citation type="submission" date="2024-03" db="EMBL/GenBank/DDBJ databases">
        <title>WGS assembly of Saponaria officinalis var. Norfolk2.</title>
        <authorList>
            <person name="Jenkins J."/>
            <person name="Shu S."/>
            <person name="Grimwood J."/>
            <person name="Barry K."/>
            <person name="Goodstein D."/>
            <person name="Schmutz J."/>
            <person name="Leebens-Mack J."/>
            <person name="Osbourn A."/>
        </authorList>
    </citation>
    <scope>NUCLEOTIDE SEQUENCE [LARGE SCALE GENOMIC DNA]</scope>
    <source>
        <strain evidence="1">JIC</strain>
    </source>
</reference>
<organism evidence="1 2">
    <name type="scientific">Saponaria officinalis</name>
    <name type="common">Common soapwort</name>
    <name type="synonym">Lychnis saponaria</name>
    <dbReference type="NCBI Taxonomy" id="3572"/>
    <lineage>
        <taxon>Eukaryota</taxon>
        <taxon>Viridiplantae</taxon>
        <taxon>Streptophyta</taxon>
        <taxon>Embryophyta</taxon>
        <taxon>Tracheophyta</taxon>
        <taxon>Spermatophyta</taxon>
        <taxon>Magnoliopsida</taxon>
        <taxon>eudicotyledons</taxon>
        <taxon>Gunneridae</taxon>
        <taxon>Pentapetalae</taxon>
        <taxon>Caryophyllales</taxon>
        <taxon>Caryophyllaceae</taxon>
        <taxon>Caryophylleae</taxon>
        <taxon>Saponaria</taxon>
    </lineage>
</organism>
<dbReference type="CDD" id="cd22162">
    <property type="entry name" value="F-box_AtSKIP3-like"/>
    <property type="match status" value="1"/>
</dbReference>
<comment type="caution">
    <text evidence="1">The sequence shown here is derived from an EMBL/GenBank/DDBJ whole genome shotgun (WGS) entry which is preliminary data.</text>
</comment>
<keyword evidence="2" id="KW-1185">Reference proteome</keyword>
<protein>
    <submittedName>
        <fullName evidence="1">Uncharacterized protein</fullName>
    </submittedName>
</protein>
<proteinExistence type="predicted"/>
<name>A0AAW1MMN9_SAPOF</name>
<sequence length="301" mass="34440">MTSPKDVLRSSAVSKQFLSASNSDTVWAKFLWSDYNASRPSSSKPYDEYVSKKDIYLCHYPILLENDTMLCLRQMDPKGKLHASPLFFPHPQRQDPRSATVVRFPECAVMESVCWLEIKGEIQTTLLSPDTTYGAYLVYRITCDSYSSRLGHKPMTVSMLASSDDGLPKDVRPSFNKIKDKLIDYPRFKKKNENINNHHTPETKRCYLQTPDYPSNHVDELLPVVRSDGWMEVEMGRHRVGVKGENQNVVLKMTLEDSAMGHYKTGLVVHGIKVRPLHVTRKQLIYDQLTKLLNSKFGPLN</sequence>
<dbReference type="Proteomes" id="UP001443914">
    <property type="component" value="Unassembled WGS sequence"/>
</dbReference>
<dbReference type="Pfam" id="PF14299">
    <property type="entry name" value="PP2"/>
    <property type="match status" value="1"/>
</dbReference>
<dbReference type="SUPFAM" id="SSF81383">
    <property type="entry name" value="F-box domain"/>
    <property type="match status" value="1"/>
</dbReference>
<evidence type="ECO:0000313" key="2">
    <source>
        <dbReference type="Proteomes" id="UP001443914"/>
    </source>
</evidence>